<feature type="region of interest" description="Disordered" evidence="3">
    <location>
        <begin position="96"/>
        <end position="146"/>
    </location>
</feature>
<dbReference type="InterPro" id="IPR041534">
    <property type="entry name" value="EF-hand_13"/>
</dbReference>
<feature type="region of interest" description="Disordered" evidence="3">
    <location>
        <begin position="285"/>
        <end position="341"/>
    </location>
</feature>
<dbReference type="InterPro" id="IPR018247">
    <property type="entry name" value="EF_Hand_1_Ca_BS"/>
</dbReference>
<dbReference type="GO" id="GO:0000159">
    <property type="term" value="C:protein phosphatase type 2A complex"/>
    <property type="evidence" value="ECO:0007669"/>
    <property type="project" value="TreeGrafter"/>
</dbReference>
<keyword evidence="6" id="KW-1185">Reference proteome</keyword>
<feature type="compositionally biased region" description="Low complexity" evidence="3">
    <location>
        <begin position="197"/>
        <end position="213"/>
    </location>
</feature>
<feature type="region of interest" description="Disordered" evidence="3">
    <location>
        <begin position="47"/>
        <end position="82"/>
    </location>
</feature>
<accession>A0A9W8B6D0</accession>
<dbReference type="GO" id="GO:0005509">
    <property type="term" value="F:calcium ion binding"/>
    <property type="evidence" value="ECO:0007669"/>
    <property type="project" value="InterPro"/>
</dbReference>
<gene>
    <name evidence="5" type="primary">PPP2R3A</name>
    <name evidence="5" type="ORF">H4R34_000348</name>
</gene>
<dbReference type="Gene3D" id="1.10.238.220">
    <property type="match status" value="1"/>
</dbReference>
<dbReference type="Gene3D" id="1.10.238.230">
    <property type="match status" value="1"/>
</dbReference>
<sequence>MFVPHDEPSRPSAASSHTPSPFPKTPGTPGRAVPMFASPIRADELCMNPKWSPCSPSPRSRRTMLASPGSNGRSKRLALEGSEISLTVPESIKDTLYGNSEHHKSPLPPISPFGRKQHQSFLSAVRSPQRLLDSPTSMPPLSPVLSSRKKRHLLVDRSDRAHHFSSPLSRSSSTLSEDGFDLAAQLYAQRTQETEYSPTASRVTATVTSTRTPSQRDSAPLTSRPFNDPTKEPLDPLVGARSPGRLTPLVADQEMTELSHALLGQDHGDGDTPLKPSPVRRSLFEATKRSPSPSAPATHSTEPESVTFTPTEAIAGPSHSGPSHILRTPTTPRHATSMPPCASTELLTATPSQSRPVSFVIQQPPTNTIPKFYFAPAELPNRHELRALALRQIKQVQPMLRGNDFGLTVDDFLPITQACGLPRFMNKAFFQRMMSATDDGTEPGWGAPLVSDMAILRRLPRRYSQTEQRFAQRWLALRMKSSDMHALVFNVLCKPGARTVLPDDFLVVLEDVIDNQPELEFLENLDVFKERYAETVIERVYYQANRPFTRRLNLTDFRRINFLQALTDLETCVDGEGVDPNCFSYRHFYVIYCNFFDLDSDHDMLIDLNDLSRYHDQSLTPRILHRVMEGCGKPCELGQPTPQDRTQVATQPLPPLSCSFPVVQPTARHAYQMSYRDFVWFLLSEIDKTTPTAIDYWFRCLDLDNDGVISVYELEYFYQEQVDRMEINSGEVVELGDCICQIMDMVRPATPGLVTARDLKQSPYPAPVIDMFINFSRFVDYENNHVMRQQQLTELAMQVPRDTKLATLINLKSMFLANQYSDWINYADMEYENLCLEELEANPTNGDPSDTTTIDQDQQDYDHWDDAVQRETGDHSTDDDPVDEVNTGMDAEAPASPWRHQQRAVSTSSLHDDTPQPSRYYQPSLGSPFKTQAGDDGDDDAMTDVFLGPTSRVLWKAPSLKSGAFKNDRINSRTGETEDNDDDEDGDDDRSLSEMSFSAGGQSTGFHSPMEDEGTDVSSDLLDCSTGAVLTEKTTVQNLRQALEQTAAQNQLRPDHHMPLEHGKRF</sequence>
<feature type="compositionally biased region" description="Basic and acidic residues" evidence="3">
    <location>
        <begin position="860"/>
        <end position="878"/>
    </location>
</feature>
<dbReference type="InterPro" id="IPR011992">
    <property type="entry name" value="EF-hand-dom_pair"/>
</dbReference>
<dbReference type="EMBL" id="JANBQB010000008">
    <property type="protein sequence ID" value="KAJ1984897.1"/>
    <property type="molecule type" value="Genomic_DNA"/>
</dbReference>
<feature type="region of interest" description="Disordered" evidence="3">
    <location>
        <begin position="1046"/>
        <end position="1066"/>
    </location>
</feature>
<feature type="domain" description="EF-hand" evidence="4">
    <location>
        <begin position="689"/>
        <end position="724"/>
    </location>
</feature>
<keyword evidence="1" id="KW-0479">Metal-binding</keyword>
<feature type="compositionally biased region" description="Acidic residues" evidence="3">
    <location>
        <begin position="977"/>
        <end position="988"/>
    </location>
</feature>
<evidence type="ECO:0000259" key="4">
    <source>
        <dbReference type="PROSITE" id="PS50222"/>
    </source>
</evidence>
<dbReference type="InterPro" id="IPR002048">
    <property type="entry name" value="EF_hand_dom"/>
</dbReference>
<evidence type="ECO:0000256" key="3">
    <source>
        <dbReference type="SAM" id="MobiDB-lite"/>
    </source>
</evidence>
<organism evidence="5 6">
    <name type="scientific">Dimargaris verticillata</name>
    <dbReference type="NCBI Taxonomy" id="2761393"/>
    <lineage>
        <taxon>Eukaryota</taxon>
        <taxon>Fungi</taxon>
        <taxon>Fungi incertae sedis</taxon>
        <taxon>Zoopagomycota</taxon>
        <taxon>Kickxellomycotina</taxon>
        <taxon>Dimargaritomycetes</taxon>
        <taxon>Dimargaritales</taxon>
        <taxon>Dimargaritaceae</taxon>
        <taxon>Dimargaris</taxon>
    </lineage>
</organism>
<name>A0A9W8B6D0_9FUNG</name>
<feature type="region of interest" description="Disordered" evidence="3">
    <location>
        <begin position="965"/>
        <end position="1020"/>
    </location>
</feature>
<evidence type="ECO:0000313" key="5">
    <source>
        <dbReference type="EMBL" id="KAJ1984897.1"/>
    </source>
</evidence>
<dbReference type="Proteomes" id="UP001151582">
    <property type="component" value="Unassembled WGS sequence"/>
</dbReference>
<feature type="region of interest" description="Disordered" evidence="3">
    <location>
        <begin position="840"/>
        <end position="944"/>
    </location>
</feature>
<feature type="region of interest" description="Disordered" evidence="3">
    <location>
        <begin position="191"/>
        <end position="244"/>
    </location>
</feature>
<dbReference type="AlphaFoldDB" id="A0A9W8B6D0"/>
<dbReference type="PROSITE" id="PS50222">
    <property type="entry name" value="EF_HAND_2"/>
    <property type="match status" value="1"/>
</dbReference>
<keyword evidence="2" id="KW-0106">Calcium</keyword>
<protein>
    <submittedName>
        <fullName evidence="5">Serine/threonine-protein phosphatase 2A regulatory subunit B'' subunit alpha</fullName>
    </submittedName>
</protein>
<dbReference type="PANTHER" id="PTHR14095:SF0">
    <property type="entry name" value="MIP22305P"/>
    <property type="match status" value="1"/>
</dbReference>
<evidence type="ECO:0000256" key="2">
    <source>
        <dbReference type="ARBA" id="ARBA00022837"/>
    </source>
</evidence>
<dbReference type="OrthoDB" id="5586at2759"/>
<feature type="region of interest" description="Disordered" evidence="3">
    <location>
        <begin position="1"/>
        <end position="34"/>
    </location>
</feature>
<dbReference type="Pfam" id="PF17958">
    <property type="entry name" value="EF-hand_13"/>
    <property type="match status" value="1"/>
</dbReference>
<feature type="compositionally biased region" description="Polar residues" evidence="3">
    <location>
        <begin position="993"/>
        <end position="1006"/>
    </location>
</feature>
<comment type="caution">
    <text evidence="5">The sequence shown here is derived from an EMBL/GenBank/DDBJ whole genome shotgun (WGS) entry which is preliminary data.</text>
</comment>
<dbReference type="FunFam" id="1.10.238.10:FF:000025">
    <property type="entry name" value="serine/threonine-protein phosphatase 2A regulatory subunit B'' subunit alpha"/>
    <property type="match status" value="1"/>
</dbReference>
<proteinExistence type="predicted"/>
<feature type="compositionally biased region" description="Polar residues" evidence="3">
    <location>
        <begin position="298"/>
        <end position="310"/>
    </location>
</feature>
<evidence type="ECO:0000313" key="6">
    <source>
        <dbReference type="Proteomes" id="UP001151582"/>
    </source>
</evidence>
<dbReference type="Gene3D" id="1.10.238.10">
    <property type="entry name" value="EF-hand"/>
    <property type="match status" value="1"/>
</dbReference>
<dbReference type="PROSITE" id="PS00018">
    <property type="entry name" value="EF_HAND_1"/>
    <property type="match status" value="1"/>
</dbReference>
<dbReference type="PANTHER" id="PTHR14095">
    <property type="entry name" value="PHOSPHATASE 2A REGULATORY SUBUNIT-RELATED"/>
    <property type="match status" value="1"/>
</dbReference>
<feature type="compositionally biased region" description="Basic and acidic residues" evidence="3">
    <location>
        <begin position="1053"/>
        <end position="1066"/>
    </location>
</feature>
<feature type="compositionally biased region" description="Low complexity" evidence="3">
    <location>
        <begin position="165"/>
        <end position="176"/>
    </location>
</feature>
<reference evidence="5" key="1">
    <citation type="submission" date="2022-07" db="EMBL/GenBank/DDBJ databases">
        <title>Phylogenomic reconstructions and comparative analyses of Kickxellomycotina fungi.</title>
        <authorList>
            <person name="Reynolds N.K."/>
            <person name="Stajich J.E."/>
            <person name="Barry K."/>
            <person name="Grigoriev I.V."/>
            <person name="Crous P."/>
            <person name="Smith M.E."/>
        </authorList>
    </citation>
    <scope>NUCLEOTIDE SEQUENCE</scope>
    <source>
        <strain evidence="5">RSA 567</strain>
    </source>
</reference>
<dbReference type="GO" id="GO:0019888">
    <property type="term" value="F:protein phosphatase regulator activity"/>
    <property type="evidence" value="ECO:0007669"/>
    <property type="project" value="TreeGrafter"/>
</dbReference>
<dbReference type="SUPFAM" id="SSF47473">
    <property type="entry name" value="EF-hand"/>
    <property type="match status" value="1"/>
</dbReference>
<feature type="compositionally biased region" description="Polar residues" evidence="3">
    <location>
        <begin position="215"/>
        <end position="225"/>
    </location>
</feature>
<evidence type="ECO:0000256" key="1">
    <source>
        <dbReference type="ARBA" id="ARBA00022723"/>
    </source>
</evidence>
<feature type="compositionally biased region" description="Polar residues" evidence="3">
    <location>
        <begin position="903"/>
        <end position="925"/>
    </location>
</feature>
<feature type="region of interest" description="Disordered" evidence="3">
    <location>
        <begin position="157"/>
        <end position="176"/>
    </location>
</feature>